<dbReference type="AlphaFoldDB" id="A0A8I0PTI9"/>
<organism evidence="3 4">
    <name type="scientific">Morganella morganii</name>
    <name type="common">Proteus morganii</name>
    <dbReference type="NCBI Taxonomy" id="582"/>
    <lineage>
        <taxon>Bacteria</taxon>
        <taxon>Pseudomonadati</taxon>
        <taxon>Pseudomonadota</taxon>
        <taxon>Gammaproteobacteria</taxon>
        <taxon>Enterobacterales</taxon>
        <taxon>Morganellaceae</taxon>
        <taxon>Morganella</taxon>
    </lineage>
</organism>
<evidence type="ECO:0000313" key="3">
    <source>
        <dbReference type="EMBL" id="MBE8612211.1"/>
    </source>
</evidence>
<dbReference type="GO" id="GO:0005886">
    <property type="term" value="C:plasma membrane"/>
    <property type="evidence" value="ECO:0007669"/>
    <property type="project" value="TreeGrafter"/>
</dbReference>
<reference evidence="3" key="1">
    <citation type="submission" date="2017-12" db="EMBL/GenBank/DDBJ databases">
        <title>Genome sequencing and analysis.</title>
        <authorList>
            <person name="Huang Y.-T."/>
        </authorList>
    </citation>
    <scope>NUCLEOTIDE SEQUENCE</scope>
    <source>
        <strain evidence="3">VGH116</strain>
    </source>
</reference>
<comment type="caution">
    <text evidence="3">The sequence shown here is derived from an EMBL/GenBank/DDBJ whole genome shotgun (WGS) entry which is preliminary data.</text>
</comment>
<dbReference type="PANTHER" id="PTHR30441">
    <property type="entry name" value="DUF748 DOMAIN-CONTAINING PROTEIN"/>
    <property type="match status" value="1"/>
</dbReference>
<sequence>MPSGLSIGERIMKWLGRAVFWLITLVIILIVATALVVQTSWGTKQVSALISDNTRYKVSLSAISHSLSSPSLISLSDISISTVSGDFALEAANVELTLDWRSFSEPGWFARIIVQKGDIEISDAADSSTLPVSAGLLQLNQTALRRTDGNRVIDAEGVTGGITPWQPQGSDLTGNGKYQFSANSLNYYGLPLKNILTQGEVSGKQFTFDNLTATLENGLITATGRRSAEGQWQLDNLLLNDIRWQTPQTLTQLADSTENLPDIQARNITATNIKLEGHQWAVNYLEGTVKNLAFKQGRLQTDNGQADIAAADLTLSGQHFSDIISTLELRGDQIAVNRLTGRYDKSILRFTGEWNRATRTLDITSGVADNLLYSLPEQWFATLQEAAPQGIDAIRLQDIKVSNALLIDTQPVFPFQLTNVNGYIKTMQILKSGQWGLWDGELSVSAGNATFNRVELHRPYLTLTAGTDSAATTQFAASAGEGLLKMQFQATPSGTVPFSFTLQATGADSQILSQWGWQPAPLTGSANYTLHLNGQLRAEDIRSTLSGMLSGQDKQGNQINRAITQGQMSNTPGSAEPVPSAPPAQRVIPDNSETGEIL</sequence>
<evidence type="ECO:0008006" key="5">
    <source>
        <dbReference type="Google" id="ProtNLM"/>
    </source>
</evidence>
<keyword evidence="2" id="KW-0472">Membrane</keyword>
<evidence type="ECO:0000256" key="2">
    <source>
        <dbReference type="SAM" id="Phobius"/>
    </source>
</evidence>
<dbReference type="PANTHER" id="PTHR30441:SF4">
    <property type="entry name" value="PROTEIN ASMA"/>
    <property type="match status" value="1"/>
</dbReference>
<gene>
    <name evidence="3" type="ORF">CYG68_07230</name>
</gene>
<dbReference type="GO" id="GO:0090313">
    <property type="term" value="P:regulation of protein targeting to membrane"/>
    <property type="evidence" value="ECO:0007669"/>
    <property type="project" value="TreeGrafter"/>
</dbReference>
<keyword evidence="2" id="KW-0812">Transmembrane</keyword>
<evidence type="ECO:0000313" key="4">
    <source>
        <dbReference type="Proteomes" id="UP000650477"/>
    </source>
</evidence>
<proteinExistence type="predicted"/>
<dbReference type="Proteomes" id="UP000650477">
    <property type="component" value="Unassembled WGS sequence"/>
</dbReference>
<keyword evidence="2" id="KW-1133">Transmembrane helix</keyword>
<feature type="transmembrane region" description="Helical" evidence="2">
    <location>
        <begin position="20"/>
        <end position="41"/>
    </location>
</feature>
<dbReference type="EMBL" id="PKLF01000005">
    <property type="protein sequence ID" value="MBE8612211.1"/>
    <property type="molecule type" value="Genomic_DNA"/>
</dbReference>
<dbReference type="InterPro" id="IPR052894">
    <property type="entry name" value="AsmA-related"/>
</dbReference>
<evidence type="ECO:0000256" key="1">
    <source>
        <dbReference type="SAM" id="MobiDB-lite"/>
    </source>
</evidence>
<name>A0A8I0PTI9_MORMO</name>
<accession>A0A8I0PTI9</accession>
<feature type="region of interest" description="Disordered" evidence="1">
    <location>
        <begin position="566"/>
        <end position="598"/>
    </location>
</feature>
<protein>
    <recommendedName>
        <fullName evidence="5">AsmA family protein</fullName>
    </recommendedName>
</protein>